<protein>
    <submittedName>
        <fullName evidence="2">Uncharacterized protein</fullName>
    </submittedName>
</protein>
<feature type="region of interest" description="Disordered" evidence="1">
    <location>
        <begin position="34"/>
        <end position="72"/>
    </location>
</feature>
<feature type="compositionally biased region" description="Polar residues" evidence="1">
    <location>
        <begin position="101"/>
        <end position="114"/>
    </location>
</feature>
<evidence type="ECO:0000313" key="3">
    <source>
        <dbReference type="Proteomes" id="UP001482620"/>
    </source>
</evidence>
<feature type="region of interest" description="Disordered" evidence="1">
    <location>
        <begin position="94"/>
        <end position="114"/>
    </location>
</feature>
<organism evidence="2 3">
    <name type="scientific">Ilyodon furcidens</name>
    <name type="common">goldbreast splitfin</name>
    <dbReference type="NCBI Taxonomy" id="33524"/>
    <lineage>
        <taxon>Eukaryota</taxon>
        <taxon>Metazoa</taxon>
        <taxon>Chordata</taxon>
        <taxon>Craniata</taxon>
        <taxon>Vertebrata</taxon>
        <taxon>Euteleostomi</taxon>
        <taxon>Actinopterygii</taxon>
        <taxon>Neopterygii</taxon>
        <taxon>Teleostei</taxon>
        <taxon>Neoteleostei</taxon>
        <taxon>Acanthomorphata</taxon>
        <taxon>Ovalentaria</taxon>
        <taxon>Atherinomorphae</taxon>
        <taxon>Cyprinodontiformes</taxon>
        <taxon>Goodeidae</taxon>
        <taxon>Ilyodon</taxon>
    </lineage>
</organism>
<evidence type="ECO:0000313" key="2">
    <source>
        <dbReference type="EMBL" id="MEQ2226665.1"/>
    </source>
</evidence>
<reference evidence="2 3" key="1">
    <citation type="submission" date="2021-06" db="EMBL/GenBank/DDBJ databases">
        <authorList>
            <person name="Palmer J.M."/>
        </authorList>
    </citation>
    <scope>NUCLEOTIDE SEQUENCE [LARGE SCALE GENOMIC DNA]</scope>
    <source>
        <strain evidence="3">if_2019</strain>
        <tissue evidence="2">Muscle</tissue>
    </source>
</reference>
<dbReference type="EMBL" id="JAHRIQ010015837">
    <property type="protein sequence ID" value="MEQ2226665.1"/>
    <property type="molecule type" value="Genomic_DNA"/>
</dbReference>
<gene>
    <name evidence="2" type="ORF">ILYODFUR_029664</name>
</gene>
<dbReference type="Proteomes" id="UP001482620">
    <property type="component" value="Unassembled WGS sequence"/>
</dbReference>
<comment type="caution">
    <text evidence="2">The sequence shown here is derived from an EMBL/GenBank/DDBJ whole genome shotgun (WGS) entry which is preliminary data.</text>
</comment>
<accession>A0ABV0T1A8</accession>
<feature type="compositionally biased region" description="Basic and acidic residues" evidence="1">
    <location>
        <begin position="60"/>
        <end position="70"/>
    </location>
</feature>
<name>A0ABV0T1A8_9TELE</name>
<proteinExistence type="predicted"/>
<evidence type="ECO:0000256" key="1">
    <source>
        <dbReference type="SAM" id="MobiDB-lite"/>
    </source>
</evidence>
<keyword evidence="3" id="KW-1185">Reference proteome</keyword>
<sequence>MFLSKNHCSVKECSSGVRPKCRQECGVIENVQKQHKESRMWNTGRTTERITGMGRRNNRRNNDNRGHSEQTFKVQTYAVNKSLSTAFSTCLQSDRTEADPHSTSAWSCLPLHQS</sequence>